<feature type="non-terminal residue" evidence="1">
    <location>
        <position position="28"/>
    </location>
</feature>
<gene>
    <name evidence="1" type="ORF">METZ01_LOCUS428496</name>
</gene>
<proteinExistence type="predicted"/>
<name>A0A382XX08_9ZZZZ</name>
<reference evidence="1" key="1">
    <citation type="submission" date="2018-05" db="EMBL/GenBank/DDBJ databases">
        <authorList>
            <person name="Lanie J.A."/>
            <person name="Ng W.-L."/>
            <person name="Kazmierczak K.M."/>
            <person name="Andrzejewski T.M."/>
            <person name="Davidsen T.M."/>
            <person name="Wayne K.J."/>
            <person name="Tettelin H."/>
            <person name="Glass J.I."/>
            <person name="Rusch D."/>
            <person name="Podicherti R."/>
            <person name="Tsui H.-C.T."/>
            <person name="Winkler M.E."/>
        </authorList>
    </citation>
    <scope>NUCLEOTIDE SEQUENCE</scope>
</reference>
<organism evidence="1">
    <name type="scientific">marine metagenome</name>
    <dbReference type="NCBI Taxonomy" id="408172"/>
    <lineage>
        <taxon>unclassified sequences</taxon>
        <taxon>metagenomes</taxon>
        <taxon>ecological metagenomes</taxon>
    </lineage>
</organism>
<sequence length="28" mass="3207">MRTVDRSWALYDRANTVIPMGTQTHSKA</sequence>
<dbReference type="AlphaFoldDB" id="A0A382XX08"/>
<evidence type="ECO:0000313" key="1">
    <source>
        <dbReference type="EMBL" id="SVD75642.1"/>
    </source>
</evidence>
<protein>
    <submittedName>
        <fullName evidence="1">Uncharacterized protein</fullName>
    </submittedName>
</protein>
<dbReference type="EMBL" id="UINC01171200">
    <property type="protein sequence ID" value="SVD75642.1"/>
    <property type="molecule type" value="Genomic_DNA"/>
</dbReference>
<accession>A0A382XX08</accession>